<keyword evidence="6 9" id="KW-0543">Viral nucleoprotein</keyword>
<evidence type="ECO:0000256" key="8">
    <source>
        <dbReference type="ARBA" id="ARBA00033344"/>
    </source>
</evidence>
<sequence length="258" mass="29038">MSKRKQANTPAESSPISLAAAALDVDDAIDYQFTAGDDGGAPFNPTEAYKKFINDHQGQLTLENINVFFLKAKEAKEMMKAKAKSTMTFSFGKLTITFKNTLHPANRHSVKAEQDDLTINRVSGFLALVILLTHRDEKQKAKVEAIIKNPIAESKGVGWKDGPNVYLSFFPGTEMFMLEFKFYPLAVGLVRCHKEKMDTEYLKKPMRQMLTDGTRAQDWLTNRIAEIRSAYKVCSSLKFSKSGFSEAAREFLKEFELA</sequence>
<evidence type="ECO:0000256" key="2">
    <source>
        <dbReference type="ARBA" id="ARBA00006516"/>
    </source>
</evidence>
<keyword evidence="7" id="KW-0687">Ribonucleoprotein</keyword>
<accession>A0A0D3R0X4</accession>
<dbReference type="Proteomes" id="UP000117816">
    <property type="component" value="Genome"/>
</dbReference>
<protein>
    <recommendedName>
        <fullName evidence="3">Nucleoprotein</fullName>
    </recommendedName>
    <alternativeName>
        <fullName evidence="8">Nucleocapsid protein</fullName>
    </alternativeName>
</protein>
<proteinExistence type="inferred from homology"/>
<evidence type="ECO:0000256" key="6">
    <source>
        <dbReference type="ARBA" id="ARBA00023086"/>
    </source>
</evidence>
<organism evidence="9 11">
    <name type="scientific">Bahig virus</name>
    <dbReference type="NCBI Taxonomy" id="1622279"/>
    <lineage>
        <taxon>Viruses</taxon>
        <taxon>Riboviria</taxon>
        <taxon>Orthornavirae</taxon>
        <taxon>Negarnaviricota</taxon>
        <taxon>Polyploviricotina</taxon>
        <taxon>Bunyaviricetes</taxon>
        <taxon>Elliovirales</taxon>
        <taxon>Peribunyaviridae</taxon>
        <taxon>Orthobunyavirus</taxon>
        <taxon>Orthobunyavirus teteense</taxon>
    </lineage>
</organism>
<dbReference type="Pfam" id="PF00952">
    <property type="entry name" value="Bunya_nucleocap"/>
    <property type="match status" value="1"/>
</dbReference>
<keyword evidence="4" id="KW-0946">Virion</keyword>
<dbReference type="GO" id="GO:0003723">
    <property type="term" value="F:RNA binding"/>
    <property type="evidence" value="ECO:0007669"/>
    <property type="project" value="UniProtKB-KW"/>
</dbReference>
<evidence type="ECO:0000256" key="3">
    <source>
        <dbReference type="ARBA" id="ARBA00014389"/>
    </source>
</evidence>
<evidence type="ECO:0000256" key="4">
    <source>
        <dbReference type="ARBA" id="ARBA00022844"/>
    </source>
</evidence>
<dbReference type="GO" id="GO:0019013">
    <property type="term" value="C:viral nucleocapsid"/>
    <property type="evidence" value="ECO:0007669"/>
    <property type="project" value="UniProtKB-KW"/>
</dbReference>
<dbReference type="EMBL" id="KP792652">
    <property type="protein sequence ID" value="AKO90186.1"/>
    <property type="molecule type" value="Viral_cRNA"/>
</dbReference>
<reference evidence="10 11" key="2">
    <citation type="journal article" date="2015" name="Viruses">
        <title>Genetic and Phylogenetic Characterization of Tataguine and Witwatersrand Viruses and Other Orthobunyaviruses of the Anopheles A, Capim, Guama, Koongol, Mapputta, Tete, and Turlock Serogroups.</title>
        <authorList>
            <person name="Shchetinin A.M."/>
            <person name="Lvov D.K."/>
            <person name="Deriabin P.G."/>
            <person name="Botikov A.G."/>
            <person name="Gitelman A.K."/>
            <person name="Kuhn J.H."/>
            <person name="Alkhovsky S.V."/>
        </authorList>
    </citation>
    <scope>NUCLEOTIDE SEQUENCE [LARGE SCALE GENOMIC DNA]</scope>
    <source>
        <strain evidence="10">EgB 90</strain>
    </source>
</reference>
<evidence type="ECO:0000313" key="11">
    <source>
        <dbReference type="Proteomes" id="UP000117816"/>
    </source>
</evidence>
<dbReference type="InterPro" id="IPR043011">
    <property type="entry name" value="Bunya_nucleocap_C"/>
</dbReference>
<evidence type="ECO:0000313" key="9">
    <source>
        <dbReference type="EMBL" id="AJR27941.1"/>
    </source>
</evidence>
<comment type="subcellular location">
    <subcellularLocation>
        <location evidence="1">Virion</location>
    </subcellularLocation>
</comment>
<evidence type="ECO:0000256" key="7">
    <source>
        <dbReference type="ARBA" id="ARBA00023274"/>
    </source>
</evidence>
<dbReference type="EMBL" id="KP057224">
    <property type="protein sequence ID" value="AJR27941.1"/>
    <property type="molecule type" value="Viral_cRNA"/>
</dbReference>
<comment type="similarity">
    <text evidence="2">Belongs to the orthobunyavirus nucleocapsid protein family.</text>
</comment>
<name>A0A0D3R0X4_9VIRU</name>
<reference evidence="9" key="1">
    <citation type="submission" date="2014-10" db="EMBL/GenBank/DDBJ databases">
        <title>Complete sequence of the S segment of Bahig virus (Tete serogroup).</title>
        <authorList>
            <person name="Alkhovsky S.V."/>
            <person name="Shchetinin A.M."/>
        </authorList>
    </citation>
    <scope>NUCLEOTIDE SEQUENCE</scope>
    <source>
        <strain evidence="9">EgB90</strain>
    </source>
</reference>
<dbReference type="Gene3D" id="1.10.472.180">
    <property type="entry name" value="Bunyavirus nucleocapsid (N) protein, C-terminal domain"/>
    <property type="match status" value="1"/>
</dbReference>
<keyword evidence="5" id="KW-0694">RNA-binding</keyword>
<evidence type="ECO:0000313" key="10">
    <source>
        <dbReference type="EMBL" id="AKO90186.1"/>
    </source>
</evidence>
<dbReference type="InterPro" id="IPR043012">
    <property type="entry name" value="Bunya_nucleocap_N"/>
</dbReference>
<evidence type="ECO:0000256" key="1">
    <source>
        <dbReference type="ARBA" id="ARBA00004328"/>
    </source>
</evidence>
<evidence type="ECO:0000256" key="5">
    <source>
        <dbReference type="ARBA" id="ARBA00022884"/>
    </source>
</evidence>
<dbReference type="GO" id="GO:1990904">
    <property type="term" value="C:ribonucleoprotein complex"/>
    <property type="evidence" value="ECO:0007669"/>
    <property type="project" value="UniProtKB-KW"/>
</dbReference>
<dbReference type="Gene3D" id="1.20.142.20">
    <property type="match status" value="1"/>
</dbReference>
<dbReference type="InterPro" id="IPR001784">
    <property type="entry name" value="Bunya_nucleocap"/>
</dbReference>